<accession>A0A7J6QKP3</accession>
<name>A0A7J6QKP3_PEROL</name>
<comment type="caution">
    <text evidence="2">The sequence shown here is derived from an EMBL/GenBank/DDBJ whole genome shotgun (WGS) entry which is preliminary data.</text>
</comment>
<protein>
    <submittedName>
        <fullName evidence="2">Uncharacterized protein</fullName>
    </submittedName>
</protein>
<reference evidence="2 3" key="1">
    <citation type="submission" date="2020-04" db="EMBL/GenBank/DDBJ databases">
        <title>Perkinsus olseni comparative genomics.</title>
        <authorList>
            <person name="Bogema D.R."/>
        </authorList>
    </citation>
    <scope>NUCLEOTIDE SEQUENCE [LARGE SCALE GENOMIC DNA]</scope>
    <source>
        <strain evidence="2 3">ATCC PRA-207</strain>
    </source>
</reference>
<sequence length="108" mass="12070">NVLNTRSTLVPQFKPGDLVLFKIVKSLSLFVYKVRGGGESFIAHADNLKAYRGKKRVLRDEDDGSSRKKRRNMVRVALVGEDDARSSSSVVEDEESRPSGDRGVDHDH</sequence>
<proteinExistence type="predicted"/>
<organism evidence="2 3">
    <name type="scientific">Perkinsus olseni</name>
    <name type="common">Perkinsus atlanticus</name>
    <dbReference type="NCBI Taxonomy" id="32597"/>
    <lineage>
        <taxon>Eukaryota</taxon>
        <taxon>Sar</taxon>
        <taxon>Alveolata</taxon>
        <taxon>Perkinsozoa</taxon>
        <taxon>Perkinsea</taxon>
        <taxon>Perkinsida</taxon>
        <taxon>Perkinsidae</taxon>
        <taxon>Perkinsus</taxon>
    </lineage>
</organism>
<feature type="non-terminal residue" evidence="2">
    <location>
        <position position="108"/>
    </location>
</feature>
<dbReference type="EMBL" id="JABANO010032214">
    <property type="protein sequence ID" value="KAF4708965.1"/>
    <property type="molecule type" value="Genomic_DNA"/>
</dbReference>
<evidence type="ECO:0000313" key="2">
    <source>
        <dbReference type="EMBL" id="KAF4708965.1"/>
    </source>
</evidence>
<evidence type="ECO:0000256" key="1">
    <source>
        <dbReference type="SAM" id="MobiDB-lite"/>
    </source>
</evidence>
<dbReference type="Proteomes" id="UP000553632">
    <property type="component" value="Unassembled WGS sequence"/>
</dbReference>
<dbReference type="AlphaFoldDB" id="A0A7J6QKP3"/>
<feature type="non-terminal residue" evidence="2">
    <location>
        <position position="1"/>
    </location>
</feature>
<feature type="region of interest" description="Disordered" evidence="1">
    <location>
        <begin position="56"/>
        <end position="108"/>
    </location>
</feature>
<feature type="compositionally biased region" description="Basic and acidic residues" evidence="1">
    <location>
        <begin position="96"/>
        <end position="108"/>
    </location>
</feature>
<keyword evidence="3" id="KW-1185">Reference proteome</keyword>
<gene>
    <name evidence="2" type="ORF">FOZ63_014980</name>
</gene>
<evidence type="ECO:0000313" key="3">
    <source>
        <dbReference type="Proteomes" id="UP000553632"/>
    </source>
</evidence>